<gene>
    <name evidence="3" type="ORF">DCF19_20160</name>
</gene>
<dbReference type="PANTHER" id="PTHR34977">
    <property type="entry name" value="UPF0337 PROTEIN YJBJ"/>
    <property type="match status" value="1"/>
</dbReference>
<dbReference type="InterPro" id="IPR008462">
    <property type="entry name" value="CsbD"/>
</dbReference>
<evidence type="ECO:0000313" key="3">
    <source>
        <dbReference type="EMBL" id="PZO36849.1"/>
    </source>
</evidence>
<dbReference type="InterPro" id="IPR050423">
    <property type="entry name" value="UPF0337_stress_rsp"/>
</dbReference>
<reference evidence="3 4" key="1">
    <citation type="submission" date="2018-04" db="EMBL/GenBank/DDBJ databases">
        <authorList>
            <person name="Go L.Y."/>
            <person name="Mitchell J.A."/>
        </authorList>
    </citation>
    <scope>NUCLEOTIDE SEQUENCE [LARGE SCALE GENOMIC DNA]</scope>
    <source>
        <strain evidence="3">ULC066bin1</strain>
    </source>
</reference>
<dbReference type="EMBL" id="QBML01000036">
    <property type="protein sequence ID" value="PZO36849.1"/>
    <property type="molecule type" value="Genomic_DNA"/>
</dbReference>
<accession>A0A2W4W453</accession>
<dbReference type="AlphaFoldDB" id="A0A2W4W453"/>
<dbReference type="Pfam" id="PF05532">
    <property type="entry name" value="CsbD"/>
    <property type="match status" value="2"/>
</dbReference>
<comment type="similarity">
    <text evidence="1">Belongs to the UPF0337 (CsbD) family.</text>
</comment>
<name>A0A2W4W453_9CYAN</name>
<reference evidence="3 4" key="2">
    <citation type="submission" date="2018-06" db="EMBL/GenBank/DDBJ databases">
        <title>Metagenomic assembly of (sub)arctic Cyanobacteria and their associated microbiome from non-axenic cultures.</title>
        <authorList>
            <person name="Baurain D."/>
        </authorList>
    </citation>
    <scope>NUCLEOTIDE SEQUENCE [LARGE SCALE GENOMIC DNA]</scope>
    <source>
        <strain evidence="3">ULC066bin1</strain>
    </source>
</reference>
<dbReference type="Proteomes" id="UP000249467">
    <property type="component" value="Unassembled WGS sequence"/>
</dbReference>
<evidence type="ECO:0000313" key="4">
    <source>
        <dbReference type="Proteomes" id="UP000249467"/>
    </source>
</evidence>
<dbReference type="InterPro" id="IPR036629">
    <property type="entry name" value="YjbJ_sf"/>
</dbReference>
<organism evidence="3 4">
    <name type="scientific">Pseudanabaena frigida</name>
    <dbReference type="NCBI Taxonomy" id="945775"/>
    <lineage>
        <taxon>Bacteria</taxon>
        <taxon>Bacillati</taxon>
        <taxon>Cyanobacteriota</taxon>
        <taxon>Cyanophyceae</taxon>
        <taxon>Pseudanabaenales</taxon>
        <taxon>Pseudanabaenaceae</taxon>
        <taxon>Pseudanabaena</taxon>
    </lineage>
</organism>
<dbReference type="Gene3D" id="1.20.120.20">
    <property type="entry name" value="Apolipoprotein"/>
    <property type="match status" value="1"/>
</dbReference>
<dbReference type="SUPFAM" id="SSF69047">
    <property type="entry name" value="Hypothetical protein YjbJ"/>
    <property type="match status" value="2"/>
</dbReference>
<evidence type="ECO:0000256" key="1">
    <source>
        <dbReference type="ARBA" id="ARBA00009129"/>
    </source>
</evidence>
<comment type="caution">
    <text evidence="3">The sequence shown here is derived from an EMBL/GenBank/DDBJ whole genome shotgun (WGS) entry which is preliminary data.</text>
</comment>
<evidence type="ECO:0000259" key="2">
    <source>
        <dbReference type="Pfam" id="PF05532"/>
    </source>
</evidence>
<dbReference type="PANTHER" id="PTHR34977:SF1">
    <property type="entry name" value="UPF0337 PROTEIN YJBJ"/>
    <property type="match status" value="1"/>
</dbReference>
<protein>
    <submittedName>
        <fullName evidence="3">CsbD family protein</fullName>
    </submittedName>
</protein>
<proteinExistence type="inferred from homology"/>
<sequence length="161" mass="17815">MIAQIYRSLLTVSLISLFSFTLVLGLDVDHAWAKNPLTQLVNSFNAPIATVEKVKATTRGLEGKVQEEIGNITGDRKDRLAGVAKQVEASVRNNVENVKESVKLPERIQSINKNIEGKAQETMGNITGDRQDRVAGKAKQVESKTRNLIEDAKDKVKEIFQ</sequence>
<feature type="domain" description="CsbD-like" evidence="2">
    <location>
        <begin position="107"/>
        <end position="158"/>
    </location>
</feature>
<feature type="domain" description="CsbD-like" evidence="2">
    <location>
        <begin position="52"/>
        <end position="103"/>
    </location>
</feature>